<comment type="caution">
    <text evidence="4">The sequence shown here is derived from an EMBL/GenBank/DDBJ whole genome shotgun (WGS) entry which is preliminary data.</text>
</comment>
<dbReference type="InterPro" id="IPR020904">
    <property type="entry name" value="Sc_DH/Rdtase_CS"/>
</dbReference>
<evidence type="ECO:0000313" key="4">
    <source>
        <dbReference type="EMBL" id="MZR21519.1"/>
    </source>
</evidence>
<dbReference type="PANTHER" id="PTHR43391">
    <property type="entry name" value="RETINOL DEHYDROGENASE-RELATED"/>
    <property type="match status" value="1"/>
</dbReference>
<dbReference type="OrthoDB" id="210852at2"/>
<dbReference type="CDD" id="cd05233">
    <property type="entry name" value="SDR_c"/>
    <property type="match status" value="1"/>
</dbReference>
<protein>
    <submittedName>
        <fullName evidence="4">SDR family NAD(P)-dependent oxidoreductase</fullName>
    </submittedName>
</protein>
<dbReference type="InterPro" id="IPR002347">
    <property type="entry name" value="SDR_fam"/>
</dbReference>
<reference evidence="4 5" key="1">
    <citation type="journal article" date="2014" name="Int. J. Syst. Evol. Microbiol.">
        <title>Sneathiella chungangensis sp. nov., isolated from a marine sand, and emended description of the genus Sneathiella.</title>
        <authorList>
            <person name="Siamphan C."/>
            <person name="Kim H."/>
            <person name="Lee J.S."/>
            <person name="Kim W."/>
        </authorList>
    </citation>
    <scope>NUCLEOTIDE SEQUENCE [LARGE SCALE GENOMIC DNA]</scope>
    <source>
        <strain evidence="4 5">KCTC 32476</strain>
    </source>
</reference>
<dbReference type="Gene3D" id="3.40.50.720">
    <property type="entry name" value="NAD(P)-binding Rossmann-like Domain"/>
    <property type="match status" value="1"/>
</dbReference>
<dbReference type="PROSITE" id="PS00061">
    <property type="entry name" value="ADH_SHORT"/>
    <property type="match status" value="1"/>
</dbReference>
<sequence length="254" mass="27402">MKIAGKNVVITGGASGIGKALAERFHAEGAKGITVADLQEGPLQDVAKSVNGLAVPTNVAKESEIKNLVARAEEAFGPIDIFVSNAGLARYGWEESPDDVWQLNWDVHVMAHVYAARAVVDKMIKNGGGYLVNTASAAGLLSQVDSATYATTKHAAVAFAETLSIRYGDKGVRVSVLCPQSVRTAMTASRLDGVASVDGVLEPEQLADCVVDTMDKEEFLILPHPQVREYIQRKATDYDRWLKGMRKLRDAYVK</sequence>
<organism evidence="4 5">
    <name type="scientific">Sneathiella chungangensis</name>
    <dbReference type="NCBI Taxonomy" id="1418234"/>
    <lineage>
        <taxon>Bacteria</taxon>
        <taxon>Pseudomonadati</taxon>
        <taxon>Pseudomonadota</taxon>
        <taxon>Alphaproteobacteria</taxon>
        <taxon>Sneathiellales</taxon>
        <taxon>Sneathiellaceae</taxon>
        <taxon>Sneathiella</taxon>
    </lineage>
</organism>
<proteinExistence type="inferred from homology"/>
<dbReference type="Pfam" id="PF00106">
    <property type="entry name" value="adh_short"/>
    <property type="match status" value="1"/>
</dbReference>
<dbReference type="Proteomes" id="UP000445696">
    <property type="component" value="Unassembled WGS sequence"/>
</dbReference>
<keyword evidence="5" id="KW-1185">Reference proteome</keyword>
<evidence type="ECO:0000256" key="2">
    <source>
        <dbReference type="ARBA" id="ARBA00023002"/>
    </source>
</evidence>
<dbReference type="SUPFAM" id="SSF51735">
    <property type="entry name" value="NAD(P)-binding Rossmann-fold domains"/>
    <property type="match status" value="1"/>
</dbReference>
<dbReference type="RefSeq" id="WP_161337908.1">
    <property type="nucleotide sequence ID" value="NZ_JBHSDG010000002.1"/>
</dbReference>
<keyword evidence="2" id="KW-0560">Oxidoreductase</keyword>
<dbReference type="PANTHER" id="PTHR43391:SF26">
    <property type="entry name" value="BLL7251 PROTEIN"/>
    <property type="match status" value="1"/>
</dbReference>
<dbReference type="GO" id="GO:0016491">
    <property type="term" value="F:oxidoreductase activity"/>
    <property type="evidence" value="ECO:0007669"/>
    <property type="project" value="UniProtKB-KW"/>
</dbReference>
<dbReference type="PRINTS" id="PR00080">
    <property type="entry name" value="SDRFAMILY"/>
</dbReference>
<accession>A0A845MCD1</accession>
<gene>
    <name evidence="4" type="ORF">GQF03_04185</name>
</gene>
<evidence type="ECO:0000256" key="1">
    <source>
        <dbReference type="ARBA" id="ARBA00006484"/>
    </source>
</evidence>
<dbReference type="AlphaFoldDB" id="A0A845MCD1"/>
<dbReference type="InterPro" id="IPR036291">
    <property type="entry name" value="NAD(P)-bd_dom_sf"/>
</dbReference>
<dbReference type="PRINTS" id="PR00081">
    <property type="entry name" value="GDHRDH"/>
</dbReference>
<name>A0A845MCD1_9PROT</name>
<comment type="similarity">
    <text evidence="1 3">Belongs to the short-chain dehydrogenases/reductases (SDR) family.</text>
</comment>
<evidence type="ECO:0000256" key="3">
    <source>
        <dbReference type="RuleBase" id="RU000363"/>
    </source>
</evidence>
<dbReference type="EMBL" id="WTVA01000001">
    <property type="protein sequence ID" value="MZR21519.1"/>
    <property type="molecule type" value="Genomic_DNA"/>
</dbReference>
<evidence type="ECO:0000313" key="5">
    <source>
        <dbReference type="Proteomes" id="UP000445696"/>
    </source>
</evidence>